<comment type="caution">
    <text evidence="1">The sequence shown here is derived from an EMBL/GenBank/DDBJ whole genome shotgun (WGS) entry which is preliminary data.</text>
</comment>
<evidence type="ECO:0000313" key="2">
    <source>
        <dbReference type="Proteomes" id="UP001497535"/>
    </source>
</evidence>
<keyword evidence="2" id="KW-1185">Reference proteome</keyword>
<dbReference type="EMBL" id="CAVMJV010000009">
    <property type="protein sequence ID" value="CAK5039848.1"/>
    <property type="molecule type" value="Genomic_DNA"/>
</dbReference>
<accession>A0ACB0YBL3</accession>
<proteinExistence type="predicted"/>
<sequence>MKGGLFYFIILFVLFITLNIYYGNPSSIRSSKDNVNSCMFLGLLRGNGEYWLHQNFFNVTCVNGHIKAGKFKGIFALYF</sequence>
<name>A0ACB0YBL3_MELEN</name>
<organism evidence="1 2">
    <name type="scientific">Meloidogyne enterolobii</name>
    <name type="common">Root-knot nematode worm</name>
    <name type="synonym">Meloidogyne mayaguensis</name>
    <dbReference type="NCBI Taxonomy" id="390850"/>
    <lineage>
        <taxon>Eukaryota</taxon>
        <taxon>Metazoa</taxon>
        <taxon>Ecdysozoa</taxon>
        <taxon>Nematoda</taxon>
        <taxon>Chromadorea</taxon>
        <taxon>Rhabditida</taxon>
        <taxon>Tylenchina</taxon>
        <taxon>Tylenchomorpha</taxon>
        <taxon>Tylenchoidea</taxon>
        <taxon>Meloidogynidae</taxon>
        <taxon>Meloidogyninae</taxon>
        <taxon>Meloidogyne</taxon>
    </lineage>
</organism>
<gene>
    <name evidence="1" type="ORF">MENTE1834_LOCUS10052</name>
</gene>
<reference evidence="1" key="1">
    <citation type="submission" date="2023-11" db="EMBL/GenBank/DDBJ databases">
        <authorList>
            <person name="Poullet M."/>
        </authorList>
    </citation>
    <scope>NUCLEOTIDE SEQUENCE</scope>
    <source>
        <strain evidence="1">E1834</strain>
    </source>
</reference>
<evidence type="ECO:0000313" key="1">
    <source>
        <dbReference type="EMBL" id="CAK5039848.1"/>
    </source>
</evidence>
<dbReference type="Proteomes" id="UP001497535">
    <property type="component" value="Unassembled WGS sequence"/>
</dbReference>
<protein>
    <submittedName>
        <fullName evidence="1">Uncharacterized protein</fullName>
    </submittedName>
</protein>